<comment type="similarity">
    <text evidence="2">Belongs to the pterin-4-alpha-carbinolamine dehydratase family.</text>
</comment>
<feature type="region of interest" description="Disordered" evidence="6">
    <location>
        <begin position="178"/>
        <end position="204"/>
    </location>
</feature>
<evidence type="ECO:0000259" key="7">
    <source>
        <dbReference type="Pfam" id="PF18029"/>
    </source>
</evidence>
<feature type="domain" description="Glyoxalase-like" evidence="7">
    <location>
        <begin position="153"/>
        <end position="258"/>
    </location>
</feature>
<dbReference type="PANTHER" id="PTHR12599">
    <property type="entry name" value="PTERIN-4-ALPHA-CARBINOLAMINE DEHYDRATASE"/>
    <property type="match status" value="1"/>
</dbReference>
<keyword evidence="5 8" id="KW-0456">Lyase</keyword>
<comment type="caution">
    <text evidence="8">The sequence shown here is derived from an EMBL/GenBank/DDBJ whole genome shotgun (WGS) entry which is preliminary data.</text>
</comment>
<dbReference type="InterPro" id="IPR036428">
    <property type="entry name" value="PCD_sf"/>
</dbReference>
<keyword evidence="9" id="KW-1185">Reference proteome</keyword>
<dbReference type="EC" id="4.2.1.96" evidence="3"/>
<accession>A0ABT8EQW7</accession>
<reference evidence="8" key="1">
    <citation type="submission" date="2023-06" db="EMBL/GenBank/DDBJ databases">
        <title>Draft genome sequence of Nocardioides sp. SOB72.</title>
        <authorList>
            <person name="Zhang G."/>
        </authorList>
    </citation>
    <scope>NUCLEOTIDE SEQUENCE</scope>
    <source>
        <strain evidence="8">SOB72</strain>
    </source>
</reference>
<dbReference type="GO" id="GO:0008124">
    <property type="term" value="F:4-alpha-hydroxytetrahydrobiopterin dehydratase activity"/>
    <property type="evidence" value="ECO:0007669"/>
    <property type="project" value="UniProtKB-EC"/>
</dbReference>
<organism evidence="8 9">
    <name type="scientific">Nocardioides abyssi</name>
    <dbReference type="NCBI Taxonomy" id="3058370"/>
    <lineage>
        <taxon>Bacteria</taxon>
        <taxon>Bacillati</taxon>
        <taxon>Actinomycetota</taxon>
        <taxon>Actinomycetes</taxon>
        <taxon>Propionibacteriales</taxon>
        <taxon>Nocardioidaceae</taxon>
        <taxon>Nocardioides</taxon>
    </lineage>
</organism>
<evidence type="ECO:0000313" key="9">
    <source>
        <dbReference type="Proteomes" id="UP001168537"/>
    </source>
</evidence>
<evidence type="ECO:0000256" key="6">
    <source>
        <dbReference type="SAM" id="MobiDB-lite"/>
    </source>
</evidence>
<dbReference type="Gene3D" id="3.10.180.10">
    <property type="entry name" value="2,3-Dihydroxybiphenyl 1,2-Dioxygenase, domain 1"/>
    <property type="match status" value="1"/>
</dbReference>
<name>A0ABT8EQW7_9ACTN</name>
<dbReference type="Pfam" id="PF01329">
    <property type="entry name" value="Pterin_4a"/>
    <property type="match status" value="1"/>
</dbReference>
<protein>
    <recommendedName>
        <fullName evidence="4">Putative pterin-4-alpha-carbinolamine dehydratase</fullName>
        <ecNumber evidence="3">4.2.1.96</ecNumber>
    </recommendedName>
</protein>
<dbReference type="NCBIfam" id="NF002017">
    <property type="entry name" value="PRK00823.1-2"/>
    <property type="match status" value="1"/>
</dbReference>
<dbReference type="SUPFAM" id="SSF54593">
    <property type="entry name" value="Glyoxalase/Bleomycin resistance protein/Dihydroxybiphenyl dioxygenase"/>
    <property type="match status" value="1"/>
</dbReference>
<dbReference type="InterPro" id="IPR029068">
    <property type="entry name" value="Glyas_Bleomycin-R_OHBP_Dase"/>
</dbReference>
<dbReference type="Proteomes" id="UP001168537">
    <property type="component" value="Unassembled WGS sequence"/>
</dbReference>
<dbReference type="EMBL" id="JAUHJR010000001">
    <property type="protein sequence ID" value="MDN4160529.1"/>
    <property type="molecule type" value="Genomic_DNA"/>
</dbReference>
<dbReference type="SUPFAM" id="SSF55248">
    <property type="entry name" value="PCD-like"/>
    <property type="match status" value="1"/>
</dbReference>
<evidence type="ECO:0000256" key="3">
    <source>
        <dbReference type="ARBA" id="ARBA00013252"/>
    </source>
</evidence>
<dbReference type="InterPro" id="IPR041581">
    <property type="entry name" value="Glyoxalase_6"/>
</dbReference>
<dbReference type="CDD" id="cd06587">
    <property type="entry name" value="VOC"/>
    <property type="match status" value="1"/>
</dbReference>
<dbReference type="Pfam" id="PF18029">
    <property type="entry name" value="Glyoxalase_6"/>
    <property type="match status" value="1"/>
</dbReference>
<proteinExistence type="inferred from homology"/>
<evidence type="ECO:0000256" key="4">
    <source>
        <dbReference type="ARBA" id="ARBA00021735"/>
    </source>
</evidence>
<gene>
    <name evidence="8" type="ORF">QWY29_04125</name>
</gene>
<evidence type="ECO:0000256" key="5">
    <source>
        <dbReference type="ARBA" id="ARBA00023239"/>
    </source>
</evidence>
<dbReference type="RefSeq" id="WP_300959383.1">
    <property type="nucleotide sequence ID" value="NZ_JAUHJR010000001.1"/>
</dbReference>
<comment type="catalytic activity">
    <reaction evidence="1">
        <text>(4aS,6R)-4a-hydroxy-L-erythro-5,6,7,8-tetrahydrobiopterin = (6R)-L-erythro-6,7-dihydrobiopterin + H2O</text>
        <dbReference type="Rhea" id="RHEA:11920"/>
        <dbReference type="ChEBI" id="CHEBI:15377"/>
        <dbReference type="ChEBI" id="CHEBI:15642"/>
        <dbReference type="ChEBI" id="CHEBI:43120"/>
        <dbReference type="EC" id="4.2.1.96"/>
    </reaction>
</comment>
<sequence length="265" mass="28403">MSDPRDESEPGAQGGPHPGAQVHGETTVEPTTQAMNAAPGAGGQDDRTVLSGHEVEAELLADWRVMFDQLHARFDTGDFATGLRLVAAIGELAEAADHHPDVELTYAAVVVRLASHDVGGVTQRDVRLARSISDAAGRVGATPEPHRLSVLELALDTHDLEAVRPFWAALLGYEGDDETPDELRDPTGHGPTLWFQESEPRTPGDVEQRFHLDLRVPPEVAEARVRAAVEAGGTLVDDGAAPRFWVLADAQGNRACITTWLGRDA</sequence>
<dbReference type="InterPro" id="IPR001533">
    <property type="entry name" value="Pterin_deHydtase"/>
</dbReference>
<evidence type="ECO:0000313" key="8">
    <source>
        <dbReference type="EMBL" id="MDN4160529.1"/>
    </source>
</evidence>
<dbReference type="PANTHER" id="PTHR12599:SF0">
    <property type="entry name" value="PTERIN-4-ALPHA-CARBINOLAMINE DEHYDRATASE"/>
    <property type="match status" value="1"/>
</dbReference>
<evidence type="ECO:0000256" key="1">
    <source>
        <dbReference type="ARBA" id="ARBA00001554"/>
    </source>
</evidence>
<dbReference type="Gene3D" id="3.30.1360.20">
    <property type="entry name" value="Transcriptional coactivator/pterin dehydratase"/>
    <property type="match status" value="1"/>
</dbReference>
<feature type="region of interest" description="Disordered" evidence="6">
    <location>
        <begin position="1"/>
        <end position="47"/>
    </location>
</feature>
<evidence type="ECO:0000256" key="2">
    <source>
        <dbReference type="ARBA" id="ARBA00006472"/>
    </source>
</evidence>
<dbReference type="CDD" id="cd00488">
    <property type="entry name" value="PCD_DCoH"/>
    <property type="match status" value="1"/>
</dbReference>